<dbReference type="PROSITE" id="PS51375">
    <property type="entry name" value="PPR"/>
    <property type="match status" value="11"/>
</dbReference>
<dbReference type="Pfam" id="PF01535">
    <property type="entry name" value="PPR"/>
    <property type="match status" value="1"/>
</dbReference>
<feature type="repeat" description="PPR" evidence="3">
    <location>
        <begin position="665"/>
        <end position="699"/>
    </location>
</feature>
<feature type="repeat" description="PPR" evidence="3">
    <location>
        <begin position="426"/>
        <end position="460"/>
    </location>
</feature>
<keyword evidence="2" id="KW-0677">Repeat</keyword>
<feature type="repeat" description="PPR" evidence="3">
    <location>
        <begin position="286"/>
        <end position="320"/>
    </location>
</feature>
<evidence type="ECO:0008006" key="6">
    <source>
        <dbReference type="Google" id="ProtNLM"/>
    </source>
</evidence>
<dbReference type="InterPro" id="IPR011990">
    <property type="entry name" value="TPR-like_helical_dom_sf"/>
</dbReference>
<dbReference type="PANTHER" id="PTHR47447">
    <property type="entry name" value="OS03G0856100 PROTEIN"/>
    <property type="match status" value="1"/>
</dbReference>
<feature type="repeat" description="PPR" evidence="3">
    <location>
        <begin position="700"/>
        <end position="734"/>
    </location>
</feature>
<feature type="repeat" description="PPR" evidence="3">
    <location>
        <begin position="321"/>
        <end position="355"/>
    </location>
</feature>
<dbReference type="SUPFAM" id="SSF48452">
    <property type="entry name" value="TPR-like"/>
    <property type="match status" value="1"/>
</dbReference>
<protein>
    <recommendedName>
        <fullName evidence="6">Pentatricopeptide repeat-containing protein</fullName>
    </recommendedName>
</protein>
<accession>A0A843W3F2</accession>
<dbReference type="InterPro" id="IPR002885">
    <property type="entry name" value="PPR_rpt"/>
</dbReference>
<reference evidence="4" key="1">
    <citation type="submission" date="2017-07" db="EMBL/GenBank/DDBJ databases">
        <title>Taro Niue Genome Assembly and Annotation.</title>
        <authorList>
            <person name="Atibalentja N."/>
            <person name="Keating K."/>
            <person name="Fields C.J."/>
        </authorList>
    </citation>
    <scope>NUCLEOTIDE SEQUENCE</scope>
    <source>
        <strain evidence="4">Niue_2</strain>
        <tissue evidence="4">Leaf</tissue>
    </source>
</reference>
<evidence type="ECO:0000256" key="1">
    <source>
        <dbReference type="ARBA" id="ARBA00007626"/>
    </source>
</evidence>
<comment type="caution">
    <text evidence="4">The sequence shown here is derived from an EMBL/GenBank/DDBJ whole genome shotgun (WGS) entry which is preliminary data.</text>
</comment>
<dbReference type="EMBL" id="NMUH01002479">
    <property type="protein sequence ID" value="MQM00241.1"/>
    <property type="molecule type" value="Genomic_DNA"/>
</dbReference>
<feature type="repeat" description="PPR" evidence="3">
    <location>
        <begin position="391"/>
        <end position="425"/>
    </location>
</feature>
<feature type="repeat" description="PPR" evidence="3">
    <location>
        <begin position="630"/>
        <end position="664"/>
    </location>
</feature>
<evidence type="ECO:0000313" key="4">
    <source>
        <dbReference type="EMBL" id="MQM00241.1"/>
    </source>
</evidence>
<organism evidence="4 5">
    <name type="scientific">Colocasia esculenta</name>
    <name type="common">Wild taro</name>
    <name type="synonym">Arum esculentum</name>
    <dbReference type="NCBI Taxonomy" id="4460"/>
    <lineage>
        <taxon>Eukaryota</taxon>
        <taxon>Viridiplantae</taxon>
        <taxon>Streptophyta</taxon>
        <taxon>Embryophyta</taxon>
        <taxon>Tracheophyta</taxon>
        <taxon>Spermatophyta</taxon>
        <taxon>Magnoliopsida</taxon>
        <taxon>Liliopsida</taxon>
        <taxon>Araceae</taxon>
        <taxon>Aroideae</taxon>
        <taxon>Colocasieae</taxon>
        <taxon>Colocasia</taxon>
    </lineage>
</organism>
<dbReference type="Proteomes" id="UP000652761">
    <property type="component" value="Unassembled WGS sequence"/>
</dbReference>
<dbReference type="Pfam" id="PF12854">
    <property type="entry name" value="PPR_1"/>
    <property type="match status" value="1"/>
</dbReference>
<dbReference type="Gene3D" id="1.25.40.10">
    <property type="entry name" value="Tetratricopeptide repeat domain"/>
    <property type="match status" value="6"/>
</dbReference>
<keyword evidence="5" id="KW-1185">Reference proteome</keyword>
<feature type="repeat" description="PPR" evidence="3">
    <location>
        <begin position="356"/>
        <end position="390"/>
    </location>
</feature>
<feature type="repeat" description="PPR" evidence="3">
    <location>
        <begin position="461"/>
        <end position="495"/>
    </location>
</feature>
<name>A0A843W3F2_COLES</name>
<dbReference type="Pfam" id="PF13041">
    <property type="entry name" value="PPR_2"/>
    <property type="match status" value="4"/>
</dbReference>
<dbReference type="OrthoDB" id="185373at2759"/>
<gene>
    <name evidence="4" type="ORF">Taro_032971</name>
</gene>
<feature type="repeat" description="PPR" evidence="3">
    <location>
        <begin position="248"/>
        <end position="282"/>
    </location>
</feature>
<evidence type="ECO:0000313" key="5">
    <source>
        <dbReference type="Proteomes" id="UP000652761"/>
    </source>
</evidence>
<sequence length="806" mass="89588">MRNVRSAASAVFFSTCRFSAAASSSSPAPAGELADLLLVASISKAFSRPGAPVPVDPASISEAVVLQVLRRSSLHPSAKAHFFRWASSLPSYDPSPAAFSELLRSHCRAGLLDDLRPILRLAAASSPGGRTSLEPDALKLVLDTLIRAGRVDAAIAVLDDVEALVGGGEGAAASATLHPRMYNSIVLALLKKSQVGLALSIFKKLMETSAGPEHLACNELLVALRRADMKDEFRKVFDVLSKRGFRFDTWGYNICIHAFGCWGQLDVALKLFKEMKEYGPPEAVSDICTYNSLIGALCSAGKVHNALLVYEELKFSGHEPDQFTYRTLIQGCCRVYLLDDAIRVFREMEYNNVRADTVVYNSLLHGLFKVKKIADACQLFEGMVSEGVRASCYTYNILIDGLFKNGRSAAAFSLFNDLKKKGQFVDSVTYSIVVMHFCRDGQVDRALELVEEMETRGLTVDLVTVTMVLVALHKSGRWDWAERLMKHVRDSNLVPSIVKWTTDMEASMRRDYQDRRKDYIPLFPAAGDFDDVISWMNPSSERDTDDVNLDGECRDTWSSSPYMDRLADNFHTFKDFRKFSVHRGKRVQQKGIRSFDIDMVNTYLSIFLAKGKLSVACKLFEIFTEVKDPSIYTYNSLLSYFVKKGYFNVAWGVLQEMGEKFCPADIATYNVIIQGLGKMGKAELASAVLDQLMKKGGYLDLVMYNTLIHALGKAGRLDEANRLFKQMTGSGINPDVVTFNTLIEIHAKAGRVKGAYKFLRMMLDAGCSPNHVTDTILDFLEKEIEKMRCQKITPPAQGVYKGPGQD</sequence>
<proteinExistence type="inferred from homology"/>
<evidence type="ECO:0000256" key="2">
    <source>
        <dbReference type="ARBA" id="ARBA00022737"/>
    </source>
</evidence>
<feature type="repeat" description="PPR" evidence="3">
    <location>
        <begin position="735"/>
        <end position="769"/>
    </location>
</feature>
<evidence type="ECO:0000256" key="3">
    <source>
        <dbReference type="PROSITE-ProRule" id="PRU00708"/>
    </source>
</evidence>
<dbReference type="AlphaFoldDB" id="A0A843W3F2"/>
<dbReference type="SUPFAM" id="SSF81901">
    <property type="entry name" value="HCP-like"/>
    <property type="match status" value="1"/>
</dbReference>
<dbReference type="PANTHER" id="PTHR47447:SF28">
    <property type="entry name" value="PENTACOTRIPEPTIDE-REPEAT REGION OF PRORP DOMAIN-CONTAINING PROTEIN"/>
    <property type="match status" value="1"/>
</dbReference>
<comment type="similarity">
    <text evidence="1">Belongs to the PPR family. P subfamily.</text>
</comment>
<dbReference type="NCBIfam" id="TIGR00756">
    <property type="entry name" value="PPR"/>
    <property type="match status" value="10"/>
</dbReference>